<sequence length="210" mass="23714">MDGFERRTLAKKEQVLGAAFDLMNVENGKGSQALSIADVAAHSHVSRATIFNYFGSRQGLISAVFDRFLAQIAEGAERIVAQDLPFAQVMMTLTRYELDRLSHVSEQFYRDLMRWYAEDNGPGMHDLRDRYTKRSFGILLGLFAKGRREGSVDPQYSDEFLLLYLRMMTQGALDPSIRDAIVPYSEQFVEMLIRGVAPPPRSVRGSGHSK</sequence>
<dbReference type="Gene3D" id="1.10.357.10">
    <property type="entry name" value="Tetracycline Repressor, domain 2"/>
    <property type="match status" value="1"/>
</dbReference>
<gene>
    <name evidence="4" type="ORF">BISU_2274</name>
</gene>
<name>A0A087DU71_9BIFI</name>
<feature type="domain" description="HTH tetR-type" evidence="3">
    <location>
        <begin position="9"/>
        <end position="72"/>
    </location>
</feature>
<dbReference type="InterPro" id="IPR001647">
    <property type="entry name" value="HTH_TetR"/>
</dbReference>
<dbReference type="InterPro" id="IPR009057">
    <property type="entry name" value="Homeodomain-like_sf"/>
</dbReference>
<organism evidence="4 5">
    <name type="scientific">Bifidobacterium subtile</name>
    <dbReference type="NCBI Taxonomy" id="77635"/>
    <lineage>
        <taxon>Bacteria</taxon>
        <taxon>Bacillati</taxon>
        <taxon>Actinomycetota</taxon>
        <taxon>Actinomycetes</taxon>
        <taxon>Bifidobacteriales</taxon>
        <taxon>Bifidobacteriaceae</taxon>
        <taxon>Bifidobacterium</taxon>
    </lineage>
</organism>
<feature type="DNA-binding region" description="H-T-H motif" evidence="2">
    <location>
        <begin position="35"/>
        <end position="54"/>
    </location>
</feature>
<evidence type="ECO:0000256" key="1">
    <source>
        <dbReference type="ARBA" id="ARBA00023125"/>
    </source>
</evidence>
<dbReference type="STRING" id="77635.BISU_2274"/>
<dbReference type="GO" id="GO:0003677">
    <property type="term" value="F:DNA binding"/>
    <property type="evidence" value="ECO:0007669"/>
    <property type="project" value="UniProtKB-UniRule"/>
</dbReference>
<dbReference type="RefSeq" id="WP_024463674.1">
    <property type="nucleotide sequence ID" value="NZ_CP062939.1"/>
</dbReference>
<evidence type="ECO:0000256" key="2">
    <source>
        <dbReference type="PROSITE-ProRule" id="PRU00335"/>
    </source>
</evidence>
<dbReference type="PANTHER" id="PTHR30055">
    <property type="entry name" value="HTH-TYPE TRANSCRIPTIONAL REGULATOR RUTR"/>
    <property type="match status" value="1"/>
</dbReference>
<dbReference type="EMBL" id="JGZR01000016">
    <property type="protein sequence ID" value="KFI99071.1"/>
    <property type="molecule type" value="Genomic_DNA"/>
</dbReference>
<dbReference type="Pfam" id="PF00440">
    <property type="entry name" value="TetR_N"/>
    <property type="match status" value="1"/>
</dbReference>
<dbReference type="PANTHER" id="PTHR30055:SF222">
    <property type="entry name" value="REGULATORY PROTEIN"/>
    <property type="match status" value="1"/>
</dbReference>
<dbReference type="Proteomes" id="UP000029055">
    <property type="component" value="Unassembled WGS sequence"/>
</dbReference>
<dbReference type="GO" id="GO:0006355">
    <property type="term" value="P:regulation of DNA-templated transcription"/>
    <property type="evidence" value="ECO:0007669"/>
    <property type="project" value="UniProtKB-ARBA"/>
</dbReference>
<keyword evidence="1 2" id="KW-0238">DNA-binding</keyword>
<dbReference type="SUPFAM" id="SSF46689">
    <property type="entry name" value="Homeodomain-like"/>
    <property type="match status" value="1"/>
</dbReference>
<reference evidence="4 5" key="1">
    <citation type="submission" date="2014-03" db="EMBL/GenBank/DDBJ databases">
        <title>Genomics of Bifidobacteria.</title>
        <authorList>
            <person name="Ventura M."/>
            <person name="Milani C."/>
            <person name="Lugli G.A."/>
        </authorList>
    </citation>
    <scope>NUCLEOTIDE SEQUENCE [LARGE SCALE GENOMIC DNA]</scope>
    <source>
        <strain evidence="4 5">LMG 11597</strain>
    </source>
</reference>
<accession>A0A087DU71</accession>
<dbReference type="InterPro" id="IPR050109">
    <property type="entry name" value="HTH-type_TetR-like_transc_reg"/>
</dbReference>
<evidence type="ECO:0000313" key="5">
    <source>
        <dbReference type="Proteomes" id="UP000029055"/>
    </source>
</evidence>
<protein>
    <submittedName>
        <fullName evidence="4">TetR family regulatory protein</fullName>
    </submittedName>
</protein>
<proteinExistence type="predicted"/>
<keyword evidence="5" id="KW-1185">Reference proteome</keyword>
<dbReference type="eggNOG" id="COG1309">
    <property type="taxonomic scope" value="Bacteria"/>
</dbReference>
<dbReference type="OrthoDB" id="7186128at2"/>
<dbReference type="AlphaFoldDB" id="A0A087DU71"/>
<evidence type="ECO:0000313" key="4">
    <source>
        <dbReference type="EMBL" id="KFI99071.1"/>
    </source>
</evidence>
<evidence type="ECO:0000259" key="3">
    <source>
        <dbReference type="PROSITE" id="PS50977"/>
    </source>
</evidence>
<comment type="caution">
    <text evidence="4">The sequence shown here is derived from an EMBL/GenBank/DDBJ whole genome shotgun (WGS) entry which is preliminary data.</text>
</comment>
<dbReference type="PROSITE" id="PS50977">
    <property type="entry name" value="HTH_TETR_2"/>
    <property type="match status" value="1"/>
</dbReference>